<dbReference type="GO" id="GO:0003824">
    <property type="term" value="F:catalytic activity"/>
    <property type="evidence" value="ECO:0007669"/>
    <property type="project" value="InterPro"/>
</dbReference>
<dbReference type="SUPFAM" id="SSF53167">
    <property type="entry name" value="Purine and uridine phosphorylases"/>
    <property type="match status" value="1"/>
</dbReference>
<dbReference type="EMBL" id="KZ826421">
    <property type="protein sequence ID" value="PYI01246.1"/>
    <property type="molecule type" value="Genomic_DNA"/>
</dbReference>
<accession>A0A319DUA1</accession>
<protein>
    <submittedName>
        <fullName evidence="2">Purine and uridine phosphorylase</fullName>
    </submittedName>
</protein>
<reference evidence="2 3" key="1">
    <citation type="submission" date="2018-02" db="EMBL/GenBank/DDBJ databases">
        <title>The genomes of Aspergillus section Nigri reveals drivers in fungal speciation.</title>
        <authorList>
            <consortium name="DOE Joint Genome Institute"/>
            <person name="Vesth T.C."/>
            <person name="Nybo J."/>
            <person name="Theobald S."/>
            <person name="Brandl J."/>
            <person name="Frisvad J.C."/>
            <person name="Nielsen K.F."/>
            <person name="Lyhne E.K."/>
            <person name="Kogle M.E."/>
            <person name="Kuo A."/>
            <person name="Riley R."/>
            <person name="Clum A."/>
            <person name="Nolan M."/>
            <person name="Lipzen A."/>
            <person name="Salamov A."/>
            <person name="Henrissat B."/>
            <person name="Wiebenga A."/>
            <person name="De vries R.P."/>
            <person name="Grigoriev I.V."/>
            <person name="Mortensen U.H."/>
            <person name="Andersen M.R."/>
            <person name="Baker S.E."/>
        </authorList>
    </citation>
    <scope>NUCLEOTIDE SEQUENCE [LARGE SCALE GENOMIC DNA]</scope>
    <source>
        <strain evidence="2 3">CBS 121057</strain>
    </source>
</reference>
<keyword evidence="3" id="KW-1185">Reference proteome</keyword>
<organism evidence="2 3">
    <name type="scientific">Aspergillus sclerotiicarbonarius (strain CBS 121057 / IBT 28362)</name>
    <dbReference type="NCBI Taxonomy" id="1448318"/>
    <lineage>
        <taxon>Eukaryota</taxon>
        <taxon>Fungi</taxon>
        <taxon>Dikarya</taxon>
        <taxon>Ascomycota</taxon>
        <taxon>Pezizomycotina</taxon>
        <taxon>Eurotiomycetes</taxon>
        <taxon>Eurotiomycetidae</taxon>
        <taxon>Eurotiales</taxon>
        <taxon>Aspergillaceae</taxon>
        <taxon>Aspergillus</taxon>
        <taxon>Aspergillus subgen. Circumdati</taxon>
    </lineage>
</organism>
<dbReference type="PANTHER" id="PTHR46082:SF11">
    <property type="entry name" value="AAA+ ATPASE DOMAIN-CONTAINING PROTEIN-RELATED"/>
    <property type="match status" value="1"/>
</dbReference>
<dbReference type="VEuPathDB" id="FungiDB:BO78DRAFT_401460"/>
<sequence>MSDPLEYTVGWICCKVTDLAAALSLLDEEHERVRYTKEGDSNDYTLGRMSGHNVVLAILPDGCSKITAAVCSARDMLRTFPNVRVGFLVGVAGGVPSPRHDIRLGDIAVNIAPVPERHAGVLSYGSGEMIQGQRFRAKESAYWPPPNLVEATERLRERYQNEGHHLEETVNAALEKYFLMQEEFQRPNSDTDRLYQSRVVHPADSDSDCATSCGNDGWSLIMRDAREDDKARVHYGIIASGNCWVKDAMFRDALAAEKNVLCFEMEGADLCDDFRGLNIRGISNYADTHQTKQWRGYAAMMAAAYTKDLLSELNTESMPRQYP</sequence>
<evidence type="ECO:0000313" key="3">
    <source>
        <dbReference type="Proteomes" id="UP000248423"/>
    </source>
</evidence>
<dbReference type="PANTHER" id="PTHR46082">
    <property type="entry name" value="ATP/GTP-BINDING PROTEIN-RELATED"/>
    <property type="match status" value="1"/>
</dbReference>
<dbReference type="Proteomes" id="UP000248423">
    <property type="component" value="Unassembled WGS sequence"/>
</dbReference>
<name>A0A319DUA1_ASPSB</name>
<dbReference type="InterPro" id="IPR035994">
    <property type="entry name" value="Nucleoside_phosphorylase_sf"/>
</dbReference>
<dbReference type="AlphaFoldDB" id="A0A319DUA1"/>
<dbReference type="Gene3D" id="3.40.50.1580">
    <property type="entry name" value="Nucleoside phosphorylase domain"/>
    <property type="match status" value="1"/>
</dbReference>
<proteinExistence type="predicted"/>
<dbReference type="InterPro" id="IPR053137">
    <property type="entry name" value="NLR-like"/>
</dbReference>
<dbReference type="GO" id="GO:0009116">
    <property type="term" value="P:nucleoside metabolic process"/>
    <property type="evidence" value="ECO:0007669"/>
    <property type="project" value="InterPro"/>
</dbReference>
<gene>
    <name evidence="2" type="ORF">BO78DRAFT_401460</name>
</gene>
<keyword evidence="1" id="KW-0175">Coiled coil</keyword>
<evidence type="ECO:0000256" key="1">
    <source>
        <dbReference type="SAM" id="Coils"/>
    </source>
</evidence>
<dbReference type="STRING" id="1448318.A0A319DUA1"/>
<dbReference type="OrthoDB" id="1577640at2759"/>
<evidence type="ECO:0000313" key="2">
    <source>
        <dbReference type="EMBL" id="PYI01246.1"/>
    </source>
</evidence>
<feature type="coiled-coil region" evidence="1">
    <location>
        <begin position="149"/>
        <end position="176"/>
    </location>
</feature>